<evidence type="ECO:0000256" key="5">
    <source>
        <dbReference type="SAM" id="MobiDB-lite"/>
    </source>
</evidence>
<dbReference type="PROSITE" id="PS01359">
    <property type="entry name" value="ZF_PHD_1"/>
    <property type="match status" value="1"/>
</dbReference>
<feature type="region of interest" description="Disordered" evidence="5">
    <location>
        <begin position="113"/>
        <end position="352"/>
    </location>
</feature>
<feature type="compositionally biased region" description="Basic and acidic residues" evidence="5">
    <location>
        <begin position="174"/>
        <end position="200"/>
    </location>
</feature>
<feature type="compositionally biased region" description="Basic and acidic residues" evidence="5">
    <location>
        <begin position="466"/>
        <end position="490"/>
    </location>
</feature>
<evidence type="ECO:0000313" key="8">
    <source>
        <dbReference type="EMBL" id="NXP35147.1"/>
    </source>
</evidence>
<dbReference type="InterPro" id="IPR019786">
    <property type="entry name" value="Zinc_finger_PHD-type_CS"/>
</dbReference>
<feature type="compositionally biased region" description="Low complexity" evidence="5">
    <location>
        <begin position="446"/>
        <end position="463"/>
    </location>
</feature>
<dbReference type="Gene3D" id="3.30.40.10">
    <property type="entry name" value="Zinc/RING finger domain, C3HC4 (zinc finger)"/>
    <property type="match status" value="1"/>
</dbReference>
<protein>
    <submittedName>
        <fullName evidence="8">PHF3 protein</fullName>
    </submittedName>
</protein>
<dbReference type="SUPFAM" id="SSF46942">
    <property type="entry name" value="Elongation factor TFIIS domain 2"/>
    <property type="match status" value="1"/>
</dbReference>
<dbReference type="EMBL" id="VXBY01000760">
    <property type="protein sequence ID" value="NXP35147.1"/>
    <property type="molecule type" value="Genomic_DNA"/>
</dbReference>
<feature type="non-terminal residue" evidence="8">
    <location>
        <position position="2076"/>
    </location>
</feature>
<accession>A0A7L1ZJI9</accession>
<keyword evidence="2 4" id="KW-0863">Zinc-finger</keyword>
<feature type="compositionally biased region" description="Polar residues" evidence="5">
    <location>
        <begin position="1731"/>
        <end position="1745"/>
    </location>
</feature>
<feature type="compositionally biased region" description="Basic and acidic residues" evidence="5">
    <location>
        <begin position="657"/>
        <end position="688"/>
    </location>
</feature>
<feature type="compositionally biased region" description="Polar residues" evidence="5">
    <location>
        <begin position="1811"/>
        <end position="1831"/>
    </location>
</feature>
<feature type="domain" description="TFIIS central" evidence="7">
    <location>
        <begin position="950"/>
        <end position="1069"/>
    </location>
</feature>
<feature type="compositionally biased region" description="Basic and acidic residues" evidence="5">
    <location>
        <begin position="609"/>
        <end position="625"/>
    </location>
</feature>
<feature type="compositionally biased region" description="Basic and acidic residues" evidence="5">
    <location>
        <begin position="406"/>
        <end position="435"/>
    </location>
</feature>
<feature type="region of interest" description="Disordered" evidence="5">
    <location>
        <begin position="1901"/>
        <end position="2076"/>
    </location>
</feature>
<dbReference type="InterPro" id="IPR036575">
    <property type="entry name" value="TFIIS_cen_dom_sf"/>
</dbReference>
<evidence type="ECO:0000259" key="6">
    <source>
        <dbReference type="PROSITE" id="PS50016"/>
    </source>
</evidence>
<feature type="non-terminal residue" evidence="8">
    <location>
        <position position="1"/>
    </location>
</feature>
<proteinExistence type="predicted"/>
<reference evidence="8 9" key="1">
    <citation type="submission" date="2019-09" db="EMBL/GenBank/DDBJ databases">
        <title>Bird 10,000 Genomes (B10K) Project - Family phase.</title>
        <authorList>
            <person name="Zhang G."/>
        </authorList>
    </citation>
    <scope>NUCLEOTIDE SEQUENCE [LARGE SCALE GENOMIC DNA]</scope>
    <source>
        <strain evidence="8">B10K-DU-002-43</strain>
        <tissue evidence="8">Muscle</tissue>
    </source>
</reference>
<feature type="compositionally biased region" description="Basic and acidic residues" evidence="5">
    <location>
        <begin position="1695"/>
        <end position="1708"/>
    </location>
</feature>
<evidence type="ECO:0000256" key="4">
    <source>
        <dbReference type="PROSITE-ProRule" id="PRU00146"/>
    </source>
</evidence>
<dbReference type="Pfam" id="PF00628">
    <property type="entry name" value="PHD"/>
    <property type="match status" value="1"/>
</dbReference>
<feature type="compositionally biased region" description="Basic and acidic residues" evidence="5">
    <location>
        <begin position="1917"/>
        <end position="2076"/>
    </location>
</feature>
<feature type="compositionally biased region" description="Basic and acidic residues" evidence="5">
    <location>
        <begin position="1609"/>
        <end position="1635"/>
    </location>
</feature>
<evidence type="ECO:0000256" key="1">
    <source>
        <dbReference type="ARBA" id="ARBA00022723"/>
    </source>
</evidence>
<sequence length="2076" mass="230427">MDIVDTFNHLIPTEHLDDALFLESNLENEVCEDFSTSQNVLEDSLKNMLSDKDPMLGSASAQFCLPVLDSNDPNFQMPCSTVIGLDDTMDEEGVKESGNDTIDDDELALPNRNLRSRAEEASSVTSPRKSPRLMAQEPVRSLRQSTLAKRSNVAPPLNTKKSSVKSVSAPKNGQKQERSPAKETDVAARVKTEQPKEVRRSTRRSGQVEGTAAAVTASQSNTKCLPGPEDVKEIKSESSEQAKVEETSQELSRSNLTEPCSPSPGETKEVVEVPMKTDSGSAESVCSVSADTEMIPVKNETSDVIDSMDLENSSEEKTDIKAEESNKAEESEKKAEEHNQMEVTGKDNDLSSVCMNTDDICETFSNLSSSVKEGVDCSSGSHSEEVIDENTSSVKECVTEAEGDDKEMGKIEAPSEKLLDSTDCDNKDLKSKEFTSADPGNSILESTIVDQSSQDVQQQISSTKVEGSEASKFQEDEKQIGISTKCEKNIRPRHSKSVVQNKQNLTAGTRQKSGTVQQEMTQSRTRAGVAGSGLRSPSSASLKRNADEQESHQHPNNPVKIRKKQSDLGLKAKSSVSGVTVKKQTNTKLKKIPRVQASGQAQKSSVQKASEKSPTHQSCSKDTHHSVHSLSGHVSHPGQKQASKHQLTTGLKANSSTKEEAESKDSSVVEHLKEDDKEKKSKRNDKNLQPRQRRSSKSLSLDEPPLFIPDNISTVKREGLEHTSASESKHIWVPSKQCGFCKKPHGNRFMVGCGRCDDWFHGDCVGLSLSQAQQMGEEDKEYVCVKCCAEEDKKMESSDQNVPDTQVKLEHKEEKAVECEKLGVSKQTPTCNLNTTTEKTKMEETGKHKVKIFRRESGDGKNLPESRDSDTKKGQHVPARKGSQTAAMPRRSPEDKNEKISKESSSTVERSTKSGTHEKQEIKKKKNEKGSISATHLPAVPASKPSADQIRQSVKQSLKEILMKRLTDSSLKIPEERAAKVATRIERELFSFFRDTDAKYKNKYRSLMFNLKDPKNNILFKKVLKGEVTPDHLIKMSPEELASKELAAWRQRENRHTIEMIEKEQREVERRPITKITHKGEIEIESETPMKEQEEVMEIQEPNTKLFEKSEEAEKDKEINESASPDTTSQHKNHLFDLNCKICIGRMAPPTDDLSGKKVKVSVGVARKQSDNEAESIADALSSTSSILASELLEDDKQDSSKSFTPLPKSETPGTVECESLFLARLNFIWKGFINMPSVAKFVIKAYPVSGSFEYLTEDLPDSIQVGGRISPHTVWDYVEKIKASGTKEICVVRFTPVTEEDQISYALLFAYFSSRKRYGVAANNMKQVKDLYLIPLGSSDKVPHHLVPFDGPGIEIHRPNLLLGLIIRQKMKRQITAVSSVTSSFADEAAESTLSSLPPEKKSKPSKPEVSHHDLALEEEEENNFFNSFTTVLHKQRNKPQPSNTDDAPAAIEPLVESTKHEPPKPLRFLPGVLVGWENQSSTLELANKPLPVDDILQSLLGTTGQVFEHSKSEAGPSEDIPLLNEQANLKEETMDVADVTAEVSEAKTSDDPQESTNAAVTVDAAAVGTSSSARSAGSLIGLSLKGKPPDVSTEAFLANLSAQSQNKETEESKENDPKRQLLDKDSVAQEVRRSTNSSFSSSSNSGKKPNENNVSVGSAEGTTANASKSPPFINLKRDPRQAAGRSQQTNTPENKDGDVSRNEDRQSASGNDQGEPENKQHSGEGGLNLYQSEAQTNETQFSSAAAKADNTVASHAEDTKHSQEDALMQNIETVNSFRRGPAATSSHFETENSSRSEFISKVPNPIASGSFSSVGSPQQNFQHSKSNPPGFQFQAPAPHNFPPQNNPVFGFPPHLPPPLLPPPGFGYPQNPMMPWPPVAHLSGQPPQYAGPIAQGLPVAHKQSRFLGPENFFQSKDGRRPERHHSDPWGREEQHMDRGFSRGKNDRQRLYSETHHQKKDRHEKEWSNEKYWEQDSERNRRRDRNQEKERERKSREEGQRDKERGRSPHSDRAADGKSPRETRNPEKKTEKPKSDEQAHEKDKEREKSKDKHRERESEKNRERHRDHSDRTKSKR</sequence>
<dbReference type="InterPro" id="IPR019787">
    <property type="entry name" value="Znf_PHD-finger"/>
</dbReference>
<dbReference type="InterPro" id="IPR011011">
    <property type="entry name" value="Znf_FYVE_PHD"/>
</dbReference>
<dbReference type="SMART" id="SM00249">
    <property type="entry name" value="PHD"/>
    <property type="match status" value="1"/>
</dbReference>
<dbReference type="SUPFAM" id="SSF57903">
    <property type="entry name" value="FYVE/PHD zinc finger"/>
    <property type="match status" value="1"/>
</dbReference>
<feature type="compositionally biased region" description="Basic and acidic residues" evidence="5">
    <location>
        <begin position="1400"/>
        <end position="1414"/>
    </location>
</feature>
<organism evidence="8 9">
    <name type="scientific">Leiothrix lutea</name>
    <name type="common">Red-billed leiothrix</name>
    <name type="synonym">Sylvia lutea</name>
    <dbReference type="NCBI Taxonomy" id="36275"/>
    <lineage>
        <taxon>Eukaryota</taxon>
        <taxon>Metazoa</taxon>
        <taxon>Chordata</taxon>
        <taxon>Craniata</taxon>
        <taxon>Vertebrata</taxon>
        <taxon>Euteleostomi</taxon>
        <taxon>Archelosauria</taxon>
        <taxon>Archosauria</taxon>
        <taxon>Dinosauria</taxon>
        <taxon>Saurischia</taxon>
        <taxon>Theropoda</taxon>
        <taxon>Coelurosauria</taxon>
        <taxon>Aves</taxon>
        <taxon>Neognathae</taxon>
        <taxon>Neoaves</taxon>
        <taxon>Telluraves</taxon>
        <taxon>Australaves</taxon>
        <taxon>Passeriformes</taxon>
        <taxon>Sylvioidea</taxon>
        <taxon>Leiothrichidae</taxon>
        <taxon>Leiothrix</taxon>
    </lineage>
</organism>
<feature type="compositionally biased region" description="Polar residues" evidence="5">
    <location>
        <begin position="278"/>
        <end position="290"/>
    </location>
</feature>
<dbReference type="CDD" id="cd21548">
    <property type="entry name" value="SPOC_PHF3"/>
    <property type="match status" value="1"/>
</dbReference>
<feature type="compositionally biased region" description="Polar residues" evidence="5">
    <location>
        <begin position="249"/>
        <end position="260"/>
    </location>
</feature>
<feature type="region of interest" description="Disordered" evidence="5">
    <location>
        <begin position="830"/>
        <end position="949"/>
    </location>
</feature>
<dbReference type="Pfam" id="PF07500">
    <property type="entry name" value="TFIIS_M"/>
    <property type="match status" value="1"/>
</dbReference>
<feature type="compositionally biased region" description="Basic and acidic residues" evidence="5">
    <location>
        <begin position="1085"/>
        <end position="1094"/>
    </location>
</feature>
<dbReference type="InterPro" id="IPR001965">
    <property type="entry name" value="Znf_PHD"/>
</dbReference>
<gene>
    <name evidence="8" type="primary">Phf3</name>
    <name evidence="8" type="ORF">LEILUT_R07741</name>
</gene>
<name>A0A7L1ZJI9_LEILU</name>
<feature type="compositionally biased region" description="Basic and acidic residues" evidence="5">
    <location>
        <begin position="838"/>
        <end position="873"/>
    </location>
</feature>
<feature type="region of interest" description="Disordered" evidence="5">
    <location>
        <begin position="1085"/>
        <end position="1131"/>
    </location>
</feature>
<keyword evidence="9" id="KW-1185">Reference proteome</keyword>
<dbReference type="CDD" id="cd15638">
    <property type="entry name" value="PHD_PHF3"/>
    <property type="match status" value="1"/>
</dbReference>
<keyword evidence="1" id="KW-0479">Metal-binding</keyword>
<feature type="region of interest" description="Disordered" evidence="5">
    <location>
        <begin position="1811"/>
        <end position="1833"/>
    </location>
</feature>
<feature type="compositionally biased region" description="Polar residues" evidence="5">
    <location>
        <begin position="638"/>
        <end position="656"/>
    </location>
</feature>
<feature type="compositionally biased region" description="Polar residues" evidence="5">
    <location>
        <begin position="497"/>
        <end position="525"/>
    </location>
</feature>
<dbReference type="PROSITE" id="PS51321">
    <property type="entry name" value="TFIIS_CENTRAL"/>
    <property type="match status" value="1"/>
</dbReference>
<feature type="compositionally biased region" description="Low complexity" evidence="5">
    <location>
        <begin position="1636"/>
        <end position="1647"/>
    </location>
</feature>
<dbReference type="Proteomes" id="UP000524007">
    <property type="component" value="Unassembled WGS sequence"/>
</dbReference>
<dbReference type="SMART" id="SM00510">
    <property type="entry name" value="TFS2M"/>
    <property type="match status" value="1"/>
</dbReference>
<evidence type="ECO:0000256" key="2">
    <source>
        <dbReference type="ARBA" id="ARBA00022771"/>
    </source>
</evidence>
<feature type="compositionally biased region" description="Basic and acidic residues" evidence="5">
    <location>
        <begin position="544"/>
        <end position="553"/>
    </location>
</feature>
<feature type="compositionally biased region" description="Basic and acidic residues" evidence="5">
    <location>
        <begin position="910"/>
        <end position="921"/>
    </location>
</feature>
<dbReference type="InterPro" id="IPR013083">
    <property type="entry name" value="Znf_RING/FYVE/PHD"/>
</dbReference>
<comment type="caution">
    <text evidence="8">The sequence shown here is derived from an EMBL/GenBank/DDBJ whole genome shotgun (WGS) entry which is preliminary data.</text>
</comment>
<feature type="compositionally biased region" description="Basic and acidic residues" evidence="5">
    <location>
        <begin position="314"/>
        <end position="349"/>
    </location>
</feature>
<dbReference type="PROSITE" id="PS50016">
    <property type="entry name" value="ZF_PHD_2"/>
    <property type="match status" value="1"/>
</dbReference>
<feature type="compositionally biased region" description="Polar residues" evidence="5">
    <location>
        <begin position="597"/>
        <end position="608"/>
    </location>
</feature>
<dbReference type="PANTHER" id="PTHR11477">
    <property type="entry name" value="TRANSCRIPTION FACTOR S-II ZINC FINGER DOMAIN-CONTAINING PROTEIN"/>
    <property type="match status" value="1"/>
</dbReference>
<dbReference type="Gene3D" id="1.10.472.30">
    <property type="entry name" value="Transcription elongation factor S-II, central domain"/>
    <property type="match status" value="1"/>
</dbReference>
<evidence type="ECO:0000313" key="9">
    <source>
        <dbReference type="Proteomes" id="UP000524007"/>
    </source>
</evidence>
<dbReference type="GO" id="GO:0005634">
    <property type="term" value="C:nucleus"/>
    <property type="evidence" value="ECO:0007669"/>
    <property type="project" value="TreeGrafter"/>
</dbReference>
<evidence type="ECO:0000256" key="3">
    <source>
        <dbReference type="ARBA" id="ARBA00022833"/>
    </source>
</evidence>
<dbReference type="GO" id="GO:0006351">
    <property type="term" value="P:DNA-templated transcription"/>
    <property type="evidence" value="ECO:0007669"/>
    <property type="project" value="InterPro"/>
</dbReference>
<feature type="compositionally biased region" description="Basic and acidic residues" evidence="5">
    <location>
        <begin position="891"/>
        <end position="902"/>
    </location>
</feature>
<keyword evidence="3" id="KW-0862">Zinc</keyword>
<feature type="domain" description="PHD-type" evidence="6">
    <location>
        <begin position="735"/>
        <end position="790"/>
    </location>
</feature>
<feature type="compositionally biased region" description="Polar residues" evidence="5">
    <location>
        <begin position="1653"/>
        <end position="1670"/>
    </location>
</feature>
<dbReference type="PANTHER" id="PTHR11477:SF10">
    <property type="entry name" value="PHD FINGER PROTEIN 3"/>
    <property type="match status" value="1"/>
</dbReference>
<feature type="region of interest" description="Disordered" evidence="5">
    <location>
        <begin position="372"/>
        <end position="710"/>
    </location>
</feature>
<dbReference type="Pfam" id="PF07744">
    <property type="entry name" value="SPOC"/>
    <property type="match status" value="1"/>
</dbReference>
<feature type="compositionally biased region" description="Polar residues" evidence="5">
    <location>
        <begin position="574"/>
        <end position="587"/>
    </location>
</feature>
<dbReference type="InterPro" id="IPR003618">
    <property type="entry name" value="TFIIS_cen_dom"/>
</dbReference>
<feature type="region of interest" description="Disordered" evidence="5">
    <location>
        <begin position="1390"/>
        <end position="1414"/>
    </location>
</feature>
<feature type="compositionally biased region" description="Polar residues" evidence="5">
    <location>
        <begin position="1121"/>
        <end position="1130"/>
    </location>
</feature>
<feature type="compositionally biased region" description="Basic and acidic residues" evidence="5">
    <location>
        <begin position="229"/>
        <end position="246"/>
    </location>
</feature>
<dbReference type="GO" id="GO:0008270">
    <property type="term" value="F:zinc ion binding"/>
    <property type="evidence" value="ECO:0007669"/>
    <property type="project" value="UniProtKB-KW"/>
</dbReference>
<evidence type="ECO:0000259" key="7">
    <source>
        <dbReference type="PROSITE" id="PS51321"/>
    </source>
</evidence>
<feature type="compositionally biased region" description="Basic and acidic residues" evidence="5">
    <location>
        <begin position="1106"/>
        <end position="1120"/>
    </location>
</feature>
<feature type="region of interest" description="Disordered" evidence="5">
    <location>
        <begin position="1603"/>
        <end position="1769"/>
    </location>
</feature>
<feature type="compositionally biased region" description="Basic and acidic residues" evidence="5">
    <location>
        <begin position="1757"/>
        <end position="1766"/>
    </location>
</feature>
<dbReference type="InterPro" id="IPR012921">
    <property type="entry name" value="SPOC_C"/>
</dbReference>